<proteinExistence type="predicted"/>
<sequence>MTHAYTPYGECNTEICLSVIVPLFNESQMIAPLISRLTSVLSALDDSAEIVFVDDGSSDDSWQQISQLPLAENEYQCIKLSRNFGKEAAMSAGLEHARGLAIIMLDADLQDPPEQIPLMLAQWRAGFDIVNMKRRKRLGETWLKRFSAACFYRVMNWVSDSPVPENVGDFRLMSRQVVDCIKAMPERNRFMKGLFSWPGFSQTTIEFDRDPRFVGETKWNYGKLFGLAMDGITSFSFKPLRIATWCGVFTACSAFIYGGWVVAKTLIYGEAVAGYASMMVVQLGLAGVQLLALGLIGEYLGRVFVEVKQRPLYLIEEVAYRQSVNQVNPNQQTINANHSEHQPAVASNVRYLEAN</sequence>
<keyword evidence="6 7" id="KW-0472">Membrane</keyword>
<dbReference type="InterPro" id="IPR029044">
    <property type="entry name" value="Nucleotide-diphossugar_trans"/>
</dbReference>
<dbReference type="EMBL" id="CP136522">
    <property type="protein sequence ID" value="WOT04700.1"/>
    <property type="molecule type" value="Genomic_DNA"/>
</dbReference>
<accession>A0ABZ0JWL2</accession>
<dbReference type="GO" id="GO:0016757">
    <property type="term" value="F:glycosyltransferase activity"/>
    <property type="evidence" value="ECO:0007669"/>
    <property type="project" value="UniProtKB-KW"/>
</dbReference>
<name>A0ABZ0JWL2_9GAMM</name>
<dbReference type="RefSeq" id="WP_310472337.1">
    <property type="nucleotide sequence ID" value="NZ_CP136522.1"/>
</dbReference>
<evidence type="ECO:0000256" key="1">
    <source>
        <dbReference type="ARBA" id="ARBA00004141"/>
    </source>
</evidence>
<dbReference type="Proteomes" id="UP001529491">
    <property type="component" value="Chromosome"/>
</dbReference>
<evidence type="ECO:0000313" key="10">
    <source>
        <dbReference type="Proteomes" id="UP001529491"/>
    </source>
</evidence>
<dbReference type="Pfam" id="PF00535">
    <property type="entry name" value="Glycos_transf_2"/>
    <property type="match status" value="1"/>
</dbReference>
<evidence type="ECO:0000256" key="6">
    <source>
        <dbReference type="ARBA" id="ARBA00023136"/>
    </source>
</evidence>
<evidence type="ECO:0000256" key="2">
    <source>
        <dbReference type="ARBA" id="ARBA00022676"/>
    </source>
</evidence>
<dbReference type="PANTHER" id="PTHR48090">
    <property type="entry name" value="UNDECAPRENYL-PHOSPHATE 4-DEOXY-4-FORMAMIDO-L-ARABINOSE TRANSFERASE-RELATED"/>
    <property type="match status" value="1"/>
</dbReference>
<evidence type="ECO:0000256" key="4">
    <source>
        <dbReference type="ARBA" id="ARBA00022692"/>
    </source>
</evidence>
<feature type="domain" description="Glycosyltransferase 2-like" evidence="8">
    <location>
        <begin position="18"/>
        <end position="181"/>
    </location>
</feature>
<dbReference type="PANTHER" id="PTHR48090:SF1">
    <property type="entry name" value="PROPHAGE BACTOPRENOL GLUCOSYL TRANSFERASE HOMOLOG"/>
    <property type="match status" value="1"/>
</dbReference>
<keyword evidence="5 7" id="KW-1133">Transmembrane helix</keyword>
<dbReference type="EC" id="2.4.-.-" evidence="9"/>
<evidence type="ECO:0000256" key="3">
    <source>
        <dbReference type="ARBA" id="ARBA00022679"/>
    </source>
</evidence>
<keyword evidence="10" id="KW-1185">Reference proteome</keyword>
<dbReference type="InterPro" id="IPR001173">
    <property type="entry name" value="Glyco_trans_2-like"/>
</dbReference>
<keyword evidence="2 9" id="KW-0328">Glycosyltransferase</keyword>
<evidence type="ECO:0000256" key="5">
    <source>
        <dbReference type="ARBA" id="ARBA00022989"/>
    </source>
</evidence>
<comment type="subcellular location">
    <subcellularLocation>
        <location evidence="1">Membrane</location>
        <topology evidence="1">Multi-pass membrane protein</topology>
    </subcellularLocation>
</comment>
<keyword evidence="4 7" id="KW-0812">Transmembrane</keyword>
<dbReference type="SUPFAM" id="SSF53448">
    <property type="entry name" value="Nucleotide-diphospho-sugar transferases"/>
    <property type="match status" value="1"/>
</dbReference>
<evidence type="ECO:0000259" key="8">
    <source>
        <dbReference type="Pfam" id="PF00535"/>
    </source>
</evidence>
<dbReference type="CDD" id="cd04187">
    <property type="entry name" value="DPM1_like_bac"/>
    <property type="match status" value="1"/>
</dbReference>
<dbReference type="InterPro" id="IPR050256">
    <property type="entry name" value="Glycosyltransferase_2"/>
</dbReference>
<protein>
    <submittedName>
        <fullName evidence="9">Glycosyltransferase family 2 protein</fullName>
        <ecNumber evidence="9">2.4.-.-</ecNumber>
    </submittedName>
</protein>
<feature type="transmembrane region" description="Helical" evidence="7">
    <location>
        <begin position="242"/>
        <end position="263"/>
    </location>
</feature>
<evidence type="ECO:0000313" key="9">
    <source>
        <dbReference type="EMBL" id="WOT04700.1"/>
    </source>
</evidence>
<organism evidence="9 10">
    <name type="scientific">Shewanella youngdeokensis</name>
    <dbReference type="NCBI Taxonomy" id="2999068"/>
    <lineage>
        <taxon>Bacteria</taxon>
        <taxon>Pseudomonadati</taxon>
        <taxon>Pseudomonadota</taxon>
        <taxon>Gammaproteobacteria</taxon>
        <taxon>Alteromonadales</taxon>
        <taxon>Shewanellaceae</taxon>
        <taxon>Shewanella</taxon>
    </lineage>
</organism>
<evidence type="ECO:0000256" key="7">
    <source>
        <dbReference type="SAM" id="Phobius"/>
    </source>
</evidence>
<reference evidence="9 10" key="1">
    <citation type="submission" date="2023-10" db="EMBL/GenBank/DDBJ databases">
        <title>Complete genome sequence of Shewanella sp. DAU334.</title>
        <authorList>
            <person name="Lee Y.-S."/>
            <person name="Jeong H.-R."/>
            <person name="Hwang E.-J."/>
            <person name="Choi Y.-L."/>
            <person name="Kim G.-D."/>
        </authorList>
    </citation>
    <scope>NUCLEOTIDE SEQUENCE [LARGE SCALE GENOMIC DNA]</scope>
    <source>
        <strain evidence="9 10">DAU334</strain>
    </source>
</reference>
<dbReference type="Gene3D" id="3.90.550.10">
    <property type="entry name" value="Spore Coat Polysaccharide Biosynthesis Protein SpsA, Chain A"/>
    <property type="match status" value="1"/>
</dbReference>
<gene>
    <name evidence="9" type="ORF">RGE70_15480</name>
</gene>
<feature type="transmembrane region" description="Helical" evidence="7">
    <location>
        <begin position="275"/>
        <end position="300"/>
    </location>
</feature>
<keyword evidence="3 9" id="KW-0808">Transferase</keyword>